<dbReference type="Gene3D" id="3.30.70.100">
    <property type="match status" value="1"/>
</dbReference>
<accession>A0A4U5QG84</accession>
<sequence length="114" mass="12714">MKKTVLKVNINCMKCKKELMKTVAKNEGIDKIAINSEKGTMIVVGIVDPGVLVNKLRKAGKVANFISVGPYKKEDMETEKPKHHDNFPSCCKQCEVVAIGFTSYYQDFGRCSIL</sequence>
<dbReference type="STRING" id="43335.A0A4U5QG84"/>
<evidence type="ECO:0000256" key="2">
    <source>
        <dbReference type="ARBA" id="ARBA00022723"/>
    </source>
</evidence>
<dbReference type="PANTHER" id="PTHR45811">
    <property type="entry name" value="COPPER TRANSPORT PROTEIN FAMILY-RELATED"/>
    <property type="match status" value="1"/>
</dbReference>
<protein>
    <recommendedName>
        <fullName evidence="6">HMA domain-containing protein</fullName>
    </recommendedName>
</protein>
<dbReference type="PANTHER" id="PTHR45811:SF33">
    <property type="entry name" value="HEAVY METAL-ASSOCIATED ISOPRENYLATED PLANT PROTEIN 2-RELATED"/>
    <property type="match status" value="1"/>
</dbReference>
<evidence type="ECO:0000256" key="5">
    <source>
        <dbReference type="ARBA" id="ARBA00024045"/>
    </source>
</evidence>
<dbReference type="GO" id="GO:0046872">
    <property type="term" value="F:metal ion binding"/>
    <property type="evidence" value="ECO:0007669"/>
    <property type="project" value="UniProtKB-KW"/>
</dbReference>
<evidence type="ECO:0000256" key="1">
    <source>
        <dbReference type="ARBA" id="ARBA00022481"/>
    </source>
</evidence>
<keyword evidence="2" id="KW-0479">Metal-binding</keyword>
<evidence type="ECO:0000256" key="4">
    <source>
        <dbReference type="ARBA" id="ARBA00023289"/>
    </source>
</evidence>
<feature type="domain" description="HMA" evidence="6">
    <location>
        <begin position="1"/>
        <end position="68"/>
    </location>
</feature>
<dbReference type="InterPro" id="IPR036163">
    <property type="entry name" value="HMA_dom_sf"/>
</dbReference>
<proteinExistence type="inferred from homology"/>
<gene>
    <name evidence="7" type="ORF">D5086_0000090960</name>
</gene>
<comment type="caution">
    <text evidence="7">The sequence shown here is derived from an EMBL/GenBank/DDBJ whole genome shotgun (WGS) entry which is preliminary data.</text>
</comment>
<name>A0A4U5QG84_POPAL</name>
<comment type="similarity">
    <text evidence="5">Belongs to the HIPP family.</text>
</comment>
<reference evidence="7" key="1">
    <citation type="submission" date="2018-10" db="EMBL/GenBank/DDBJ databases">
        <title>Population genomic analysis revealed the cold adaptation of white poplar.</title>
        <authorList>
            <person name="Liu Y.-J."/>
        </authorList>
    </citation>
    <scope>NUCLEOTIDE SEQUENCE [LARGE SCALE GENOMIC DNA]</scope>
    <source>
        <strain evidence="7">PAL-ZL1</strain>
    </source>
</reference>
<dbReference type="EMBL" id="RCHU01000264">
    <property type="protein sequence ID" value="TKS09584.1"/>
    <property type="molecule type" value="Genomic_DNA"/>
</dbReference>
<dbReference type="SUPFAM" id="SSF55008">
    <property type="entry name" value="HMA, heavy metal-associated domain"/>
    <property type="match status" value="1"/>
</dbReference>
<dbReference type="AlphaFoldDB" id="A0A4U5QG84"/>
<keyword evidence="3" id="KW-0449">Lipoprotein</keyword>
<organism evidence="7">
    <name type="scientific">Populus alba</name>
    <name type="common">White poplar</name>
    <dbReference type="NCBI Taxonomy" id="43335"/>
    <lineage>
        <taxon>Eukaryota</taxon>
        <taxon>Viridiplantae</taxon>
        <taxon>Streptophyta</taxon>
        <taxon>Embryophyta</taxon>
        <taxon>Tracheophyta</taxon>
        <taxon>Spermatophyta</taxon>
        <taxon>Magnoliopsida</taxon>
        <taxon>eudicotyledons</taxon>
        <taxon>Gunneridae</taxon>
        <taxon>Pentapetalae</taxon>
        <taxon>rosids</taxon>
        <taxon>fabids</taxon>
        <taxon>Malpighiales</taxon>
        <taxon>Salicaceae</taxon>
        <taxon>Saliceae</taxon>
        <taxon>Populus</taxon>
    </lineage>
</organism>
<keyword evidence="4" id="KW-0636">Prenylation</keyword>
<dbReference type="Pfam" id="PF00403">
    <property type="entry name" value="HMA"/>
    <property type="match status" value="1"/>
</dbReference>
<evidence type="ECO:0000259" key="6">
    <source>
        <dbReference type="PROSITE" id="PS50846"/>
    </source>
</evidence>
<keyword evidence="1" id="KW-0488">Methylation</keyword>
<evidence type="ECO:0000313" key="7">
    <source>
        <dbReference type="EMBL" id="TKS09584.1"/>
    </source>
</evidence>
<dbReference type="InterPro" id="IPR006121">
    <property type="entry name" value="HMA_dom"/>
</dbReference>
<evidence type="ECO:0000256" key="3">
    <source>
        <dbReference type="ARBA" id="ARBA00023288"/>
    </source>
</evidence>
<dbReference type="PROSITE" id="PS50846">
    <property type="entry name" value="HMA_2"/>
    <property type="match status" value="1"/>
</dbReference>
<dbReference type="InterPro" id="IPR051863">
    <property type="entry name" value="HIPP"/>
</dbReference>